<comment type="similarity">
    <text evidence="1">Belongs to the pseudomonas-type ThrB family.</text>
</comment>
<proteinExistence type="inferred from homology"/>
<accession>A0A9D2R3B0</accession>
<dbReference type="Proteomes" id="UP000823851">
    <property type="component" value="Unassembled WGS sequence"/>
</dbReference>
<dbReference type="SUPFAM" id="SSF56112">
    <property type="entry name" value="Protein kinase-like (PK-like)"/>
    <property type="match status" value="1"/>
</dbReference>
<sequence>MVMEFCPGVMLDHNTVTTDQMYSLGTACGQIHRTFSALPPQGVRAYPLDRKAALRELWEHYRTQMAECEKAAEKGGHAGPSDFADSSEGLSAEVSQESFAEYFPELFPELFRALERERRILEQLPADFFDRMETGIGHEDFTPDNMLFSGNEVSAILDFDRSQYGYCLHDVGRAILSFALKDGELDRKKAYAFLEGYGEWMAFVRSGGTGTKAGGTAGTSAGAGRSSDWLERTLSDALMLTWCLEAPWWVKKGVFAGASVKPARFLEEILWVGEWWRE</sequence>
<evidence type="ECO:0000259" key="2">
    <source>
        <dbReference type="Pfam" id="PF01636"/>
    </source>
</evidence>
<dbReference type="Pfam" id="PF01636">
    <property type="entry name" value="APH"/>
    <property type="match status" value="1"/>
</dbReference>
<dbReference type="InterPro" id="IPR002575">
    <property type="entry name" value="Aminoglycoside_PTrfase"/>
</dbReference>
<dbReference type="InterPro" id="IPR050249">
    <property type="entry name" value="Pseudomonas-type_ThrB"/>
</dbReference>
<dbReference type="PANTHER" id="PTHR21064:SF6">
    <property type="entry name" value="AMINOGLYCOSIDE PHOSPHOTRANSFERASE DOMAIN-CONTAINING PROTEIN"/>
    <property type="match status" value="1"/>
</dbReference>
<dbReference type="AlphaFoldDB" id="A0A9D2R3B0"/>
<dbReference type="Gene3D" id="3.90.1200.10">
    <property type="match status" value="1"/>
</dbReference>
<dbReference type="GO" id="GO:0019202">
    <property type="term" value="F:amino acid kinase activity"/>
    <property type="evidence" value="ECO:0007669"/>
    <property type="project" value="TreeGrafter"/>
</dbReference>
<dbReference type="InterPro" id="IPR011009">
    <property type="entry name" value="Kinase-like_dom_sf"/>
</dbReference>
<feature type="domain" description="Aminoglycoside phosphotransferase" evidence="2">
    <location>
        <begin position="2"/>
        <end position="200"/>
    </location>
</feature>
<evidence type="ECO:0000313" key="4">
    <source>
        <dbReference type="Proteomes" id="UP000823851"/>
    </source>
</evidence>
<evidence type="ECO:0000313" key="3">
    <source>
        <dbReference type="EMBL" id="HJD32871.1"/>
    </source>
</evidence>
<comment type="caution">
    <text evidence="3">The sequence shown here is derived from an EMBL/GenBank/DDBJ whole genome shotgun (WGS) entry which is preliminary data.</text>
</comment>
<evidence type="ECO:0000256" key="1">
    <source>
        <dbReference type="ARBA" id="ARBA00038240"/>
    </source>
</evidence>
<reference evidence="3" key="1">
    <citation type="journal article" date="2021" name="PeerJ">
        <title>Extensive microbial diversity within the chicken gut microbiome revealed by metagenomics and culture.</title>
        <authorList>
            <person name="Gilroy R."/>
            <person name="Ravi A."/>
            <person name="Getino M."/>
            <person name="Pursley I."/>
            <person name="Horton D.L."/>
            <person name="Alikhan N.F."/>
            <person name="Baker D."/>
            <person name="Gharbi K."/>
            <person name="Hall N."/>
            <person name="Watson M."/>
            <person name="Adriaenssens E.M."/>
            <person name="Foster-Nyarko E."/>
            <person name="Jarju S."/>
            <person name="Secka A."/>
            <person name="Antonio M."/>
            <person name="Oren A."/>
            <person name="Chaudhuri R.R."/>
            <person name="La Ragione R."/>
            <person name="Hildebrand F."/>
            <person name="Pallen M.J."/>
        </authorList>
    </citation>
    <scope>NUCLEOTIDE SEQUENCE</scope>
    <source>
        <strain evidence="3">ChiHjej8B7-25341</strain>
    </source>
</reference>
<gene>
    <name evidence="3" type="ORF">H9912_13155</name>
</gene>
<organism evidence="3 4">
    <name type="scientific">Candidatus Eisenbergiella stercorigallinarum</name>
    <dbReference type="NCBI Taxonomy" id="2838557"/>
    <lineage>
        <taxon>Bacteria</taxon>
        <taxon>Bacillati</taxon>
        <taxon>Bacillota</taxon>
        <taxon>Clostridia</taxon>
        <taxon>Lachnospirales</taxon>
        <taxon>Lachnospiraceae</taxon>
        <taxon>Eisenbergiella</taxon>
    </lineage>
</organism>
<name>A0A9D2R3B0_9FIRM</name>
<protein>
    <submittedName>
        <fullName evidence="3">Phosphotransferase</fullName>
    </submittedName>
</protein>
<dbReference type="PANTHER" id="PTHR21064">
    <property type="entry name" value="AMINOGLYCOSIDE PHOSPHOTRANSFERASE DOMAIN-CONTAINING PROTEIN-RELATED"/>
    <property type="match status" value="1"/>
</dbReference>
<dbReference type="EMBL" id="DWUW01000373">
    <property type="protein sequence ID" value="HJD32871.1"/>
    <property type="molecule type" value="Genomic_DNA"/>
</dbReference>
<reference evidence="3" key="2">
    <citation type="submission" date="2021-04" db="EMBL/GenBank/DDBJ databases">
        <authorList>
            <person name="Gilroy R."/>
        </authorList>
    </citation>
    <scope>NUCLEOTIDE SEQUENCE</scope>
    <source>
        <strain evidence="3">ChiHjej8B7-25341</strain>
    </source>
</reference>